<dbReference type="Proteomes" id="UP000247099">
    <property type="component" value="Unassembled WGS sequence"/>
</dbReference>
<dbReference type="RefSeq" id="WP_110130415.1">
    <property type="nucleotide sequence ID" value="NZ_QHJQ01000003.1"/>
</dbReference>
<evidence type="ECO:0000313" key="3">
    <source>
        <dbReference type="Proteomes" id="UP000247099"/>
    </source>
</evidence>
<keyword evidence="3" id="KW-1185">Reference proteome</keyword>
<sequence length="140" mass="15942">MDLFLDTSVLLSACGSDKGASRYILESANDYDWNLISAHYCREETSRNLCKLGESAQDYFDKHLDRLIDWQLNALTADDIIVFEKAKDRPVLISALASKPDALLTLDRADFHNRLGRQFYGIAIRTPGEWLMEQRDTGLL</sequence>
<dbReference type="EMBL" id="QHJQ01000003">
    <property type="protein sequence ID" value="PXA04610.1"/>
    <property type="molecule type" value="Genomic_DNA"/>
</dbReference>
<comment type="caution">
    <text evidence="2">The sequence shown here is derived from an EMBL/GenBank/DDBJ whole genome shotgun (WGS) entry which is preliminary data.</text>
</comment>
<evidence type="ECO:0000259" key="1">
    <source>
        <dbReference type="Pfam" id="PF13470"/>
    </source>
</evidence>
<feature type="domain" description="PIN" evidence="1">
    <location>
        <begin position="3"/>
        <end position="109"/>
    </location>
</feature>
<dbReference type="InterPro" id="IPR002716">
    <property type="entry name" value="PIN_dom"/>
</dbReference>
<dbReference type="InParanoid" id="A0A317ZGP7"/>
<dbReference type="AlphaFoldDB" id="A0A317ZGP7"/>
<accession>A0A317ZGP7</accession>
<reference evidence="2 3" key="1">
    <citation type="submission" date="2018-05" db="EMBL/GenBank/DDBJ databases">
        <title>Coraliomargarita sinensis sp. nov., isolated from a marine solar saltern.</title>
        <authorList>
            <person name="Zhou L.Y."/>
        </authorList>
    </citation>
    <scope>NUCLEOTIDE SEQUENCE [LARGE SCALE GENOMIC DNA]</scope>
    <source>
        <strain evidence="2 3">WN38</strain>
    </source>
</reference>
<organism evidence="2 3">
    <name type="scientific">Coraliomargarita sinensis</name>
    <dbReference type="NCBI Taxonomy" id="2174842"/>
    <lineage>
        <taxon>Bacteria</taxon>
        <taxon>Pseudomonadati</taxon>
        <taxon>Verrucomicrobiota</taxon>
        <taxon>Opitutia</taxon>
        <taxon>Puniceicoccales</taxon>
        <taxon>Coraliomargaritaceae</taxon>
        <taxon>Coraliomargarita</taxon>
    </lineage>
</organism>
<dbReference type="InterPro" id="IPR029060">
    <property type="entry name" value="PIN-like_dom_sf"/>
</dbReference>
<dbReference type="Pfam" id="PF13470">
    <property type="entry name" value="PIN_3"/>
    <property type="match status" value="1"/>
</dbReference>
<dbReference type="SUPFAM" id="SSF88723">
    <property type="entry name" value="PIN domain-like"/>
    <property type="match status" value="1"/>
</dbReference>
<proteinExistence type="predicted"/>
<protein>
    <recommendedName>
        <fullName evidence="1">PIN domain-containing protein</fullName>
    </recommendedName>
</protein>
<name>A0A317ZGP7_9BACT</name>
<evidence type="ECO:0000313" key="2">
    <source>
        <dbReference type="EMBL" id="PXA04610.1"/>
    </source>
</evidence>
<dbReference type="OrthoDB" id="582220at2"/>
<gene>
    <name evidence="2" type="ORF">DDZ13_05405</name>
</gene>